<feature type="compositionally biased region" description="Low complexity" evidence="1">
    <location>
        <begin position="167"/>
        <end position="187"/>
    </location>
</feature>
<protein>
    <submittedName>
        <fullName evidence="2">Uncharacterized protein</fullName>
    </submittedName>
</protein>
<dbReference type="EMBL" id="JAFHDT010000228">
    <property type="protein sequence ID" value="KAI7790131.1"/>
    <property type="molecule type" value="Genomic_DNA"/>
</dbReference>
<feature type="region of interest" description="Disordered" evidence="1">
    <location>
        <begin position="162"/>
        <end position="209"/>
    </location>
</feature>
<evidence type="ECO:0000313" key="2">
    <source>
        <dbReference type="EMBL" id="KAI7790131.1"/>
    </source>
</evidence>
<proteinExistence type="predicted"/>
<dbReference type="Proteomes" id="UP001059041">
    <property type="component" value="Unassembled WGS sequence"/>
</dbReference>
<organism evidence="2 3">
    <name type="scientific">Triplophysa rosa</name>
    <name type="common">Cave loach</name>
    <dbReference type="NCBI Taxonomy" id="992332"/>
    <lineage>
        <taxon>Eukaryota</taxon>
        <taxon>Metazoa</taxon>
        <taxon>Chordata</taxon>
        <taxon>Craniata</taxon>
        <taxon>Vertebrata</taxon>
        <taxon>Euteleostomi</taxon>
        <taxon>Actinopterygii</taxon>
        <taxon>Neopterygii</taxon>
        <taxon>Teleostei</taxon>
        <taxon>Ostariophysi</taxon>
        <taxon>Cypriniformes</taxon>
        <taxon>Nemacheilidae</taxon>
        <taxon>Triplophysa</taxon>
    </lineage>
</organism>
<comment type="caution">
    <text evidence="2">The sequence shown here is derived from an EMBL/GenBank/DDBJ whole genome shotgun (WGS) entry which is preliminary data.</text>
</comment>
<dbReference type="AlphaFoldDB" id="A0A9W7T4Y0"/>
<reference evidence="2" key="1">
    <citation type="submission" date="2021-02" db="EMBL/GenBank/DDBJ databases">
        <title>Comparative genomics reveals that relaxation of natural selection precedes convergent phenotypic evolution of cavefish.</title>
        <authorList>
            <person name="Peng Z."/>
        </authorList>
    </citation>
    <scope>NUCLEOTIDE SEQUENCE</scope>
    <source>
        <tissue evidence="2">Muscle</tissue>
    </source>
</reference>
<accession>A0A9W7T4Y0</accession>
<name>A0A9W7T4Y0_TRIRA</name>
<gene>
    <name evidence="2" type="ORF">IRJ41_006395</name>
</gene>
<sequence>MMTTFQSTSNSLTASMGASPCSSAFLLSLIFHQRQPFSFHLEESQTFSFCQSSANRNDDNPLSRFNTMGDSGTEDILSPPHPAVASDEGGNLAPTASTTLNKLLKEKRDLMDQRDQLRTELYRLFDSVVASAPAPVTVPAPTHISTRHLKYVYVLLEKPEKKRRRVTSSSTSTSSSSTSSSSSSSSSPEREFKKKKSNPRSFGKRSDNCITGGRVFSQGQLCSRMAKNCSSLWPPVPSFKTKLKKLRSNKLLPIKKFRS</sequence>
<evidence type="ECO:0000313" key="3">
    <source>
        <dbReference type="Proteomes" id="UP001059041"/>
    </source>
</evidence>
<evidence type="ECO:0000256" key="1">
    <source>
        <dbReference type="SAM" id="MobiDB-lite"/>
    </source>
</evidence>
<keyword evidence="3" id="KW-1185">Reference proteome</keyword>